<evidence type="ECO:0000256" key="2">
    <source>
        <dbReference type="ARBA" id="ARBA00022692"/>
    </source>
</evidence>
<evidence type="ECO:0000256" key="1">
    <source>
        <dbReference type="ARBA" id="ARBA00004141"/>
    </source>
</evidence>
<dbReference type="GO" id="GO:0016020">
    <property type="term" value="C:membrane"/>
    <property type="evidence" value="ECO:0007669"/>
    <property type="project" value="UniProtKB-SubCell"/>
</dbReference>
<evidence type="ECO:0000256" key="5">
    <source>
        <dbReference type="ARBA" id="ARBA00023224"/>
    </source>
</evidence>
<dbReference type="SUPFAM" id="SSF58104">
    <property type="entry name" value="Methyl-accepting chemotaxis protein (MCP) signaling domain"/>
    <property type="match status" value="1"/>
</dbReference>
<dbReference type="PANTHER" id="PTHR32089:SF119">
    <property type="entry name" value="METHYL-ACCEPTING CHEMOTAXIS PROTEIN CTPL"/>
    <property type="match status" value="1"/>
</dbReference>
<comment type="caution">
    <text evidence="10">The sequence shown here is derived from an EMBL/GenBank/DDBJ whole genome shotgun (WGS) entry which is preliminary data.</text>
</comment>
<feature type="transmembrane region" description="Helical" evidence="8">
    <location>
        <begin position="33"/>
        <end position="52"/>
    </location>
</feature>
<feature type="compositionally biased region" description="Basic and acidic residues" evidence="7">
    <location>
        <begin position="417"/>
        <end position="427"/>
    </location>
</feature>
<dbReference type="Gene3D" id="1.10.287.950">
    <property type="entry name" value="Methyl-accepting chemotaxis protein"/>
    <property type="match status" value="1"/>
</dbReference>
<feature type="compositionally biased region" description="Polar residues" evidence="7">
    <location>
        <begin position="428"/>
        <end position="441"/>
    </location>
</feature>
<dbReference type="InterPro" id="IPR004089">
    <property type="entry name" value="MCPsignal_dom"/>
</dbReference>
<protein>
    <submittedName>
        <fullName evidence="10">Methyl-accepting chemotaxis protein</fullName>
    </submittedName>
</protein>
<evidence type="ECO:0000256" key="7">
    <source>
        <dbReference type="SAM" id="MobiDB-lite"/>
    </source>
</evidence>
<keyword evidence="5 6" id="KW-0807">Transducer</keyword>
<dbReference type="GO" id="GO:0006935">
    <property type="term" value="P:chemotaxis"/>
    <property type="evidence" value="ECO:0007669"/>
    <property type="project" value="UniProtKB-ARBA"/>
</dbReference>
<name>A0A849VGU9_9GAMM</name>
<dbReference type="PROSITE" id="PS50111">
    <property type="entry name" value="CHEMOTAXIS_TRANSDUC_2"/>
    <property type="match status" value="1"/>
</dbReference>
<evidence type="ECO:0000256" key="8">
    <source>
        <dbReference type="SAM" id="Phobius"/>
    </source>
</evidence>
<dbReference type="Pfam" id="PF00015">
    <property type="entry name" value="MCPsignal"/>
    <property type="match status" value="1"/>
</dbReference>
<keyword evidence="3 8" id="KW-1133">Transmembrane helix</keyword>
<feature type="region of interest" description="Disordered" evidence="7">
    <location>
        <begin position="417"/>
        <end position="447"/>
    </location>
</feature>
<organism evidence="10 11">
    <name type="scientific">Pseudoalteromonas caenipelagi</name>
    <dbReference type="NCBI Taxonomy" id="2726988"/>
    <lineage>
        <taxon>Bacteria</taxon>
        <taxon>Pseudomonadati</taxon>
        <taxon>Pseudomonadota</taxon>
        <taxon>Gammaproteobacteria</taxon>
        <taxon>Alteromonadales</taxon>
        <taxon>Pseudoalteromonadaceae</taxon>
        <taxon>Pseudoalteromonas</taxon>
    </lineage>
</organism>
<dbReference type="AlphaFoldDB" id="A0A849VGU9"/>
<dbReference type="EMBL" id="JABBPG010000014">
    <property type="protein sequence ID" value="NOU52969.1"/>
    <property type="molecule type" value="Genomic_DNA"/>
</dbReference>
<gene>
    <name evidence="10" type="ORF">HG263_20925</name>
</gene>
<feature type="transmembrane region" description="Helical" evidence="8">
    <location>
        <begin position="58"/>
        <end position="76"/>
    </location>
</feature>
<dbReference type="SMART" id="SM00283">
    <property type="entry name" value="MA"/>
    <property type="match status" value="1"/>
</dbReference>
<comment type="subcellular location">
    <subcellularLocation>
        <location evidence="1">Membrane</location>
        <topology evidence="1">Multi-pass membrane protein</topology>
    </subcellularLocation>
</comment>
<evidence type="ECO:0000256" key="4">
    <source>
        <dbReference type="ARBA" id="ARBA00023136"/>
    </source>
</evidence>
<evidence type="ECO:0000313" key="10">
    <source>
        <dbReference type="EMBL" id="NOU52969.1"/>
    </source>
</evidence>
<evidence type="ECO:0000259" key="9">
    <source>
        <dbReference type="PROSITE" id="PS50111"/>
    </source>
</evidence>
<keyword evidence="11" id="KW-1185">Reference proteome</keyword>
<evidence type="ECO:0000256" key="3">
    <source>
        <dbReference type="ARBA" id="ARBA00022989"/>
    </source>
</evidence>
<feature type="domain" description="Methyl-accepting transducer" evidence="9">
    <location>
        <begin position="137"/>
        <end position="373"/>
    </location>
</feature>
<accession>A0A849VGU9</accession>
<keyword evidence="4 8" id="KW-0472">Membrane</keyword>
<dbReference type="GO" id="GO:0007165">
    <property type="term" value="P:signal transduction"/>
    <property type="evidence" value="ECO:0007669"/>
    <property type="project" value="UniProtKB-KW"/>
</dbReference>
<dbReference type="PANTHER" id="PTHR32089">
    <property type="entry name" value="METHYL-ACCEPTING CHEMOTAXIS PROTEIN MCPB"/>
    <property type="match status" value="1"/>
</dbReference>
<evidence type="ECO:0000256" key="6">
    <source>
        <dbReference type="PROSITE-ProRule" id="PRU00284"/>
    </source>
</evidence>
<dbReference type="CDD" id="cd11386">
    <property type="entry name" value="MCP_signal"/>
    <property type="match status" value="1"/>
</dbReference>
<sequence length="447" mass="49300">MPIFDHFQLYRLYLNRSFTHLKRTYQRMNDTPANVLFVTGNALLILGVSLLFSLHLTTILALVAVSSISALCFIYYQSRKANDKKYLEKLVLALVKENNVDLTFRFDESDNSLPRECFAVNASLTTIEHMIGEILASSARLYPMADNLRDTYASMTQKASIQHSHGQDLAASINRILEVSRELDENLDKIYHSVDEATHAVKKTRKDTDKSQQSLLGLVDNIEQTSKQIGTLKADSDAISSVIDVINSIAEQTNLLALNAAIEAARAGEQGRGFAVVADEVRSLAARTSQSTQQVRDMVAKIQLGTDSAHNLMQEALTQTEQTVSLSEASTKEVDQIEQAMINVNSMSQNIHAQVTQQKAVYDEAQSSIESMVELNSDALSNSKIQAVSSSDLLNLAGTIHEKLSLFTVDCPPIDISQRDMPKEESAKTSSNNMNNSGTDSSDVELF</sequence>
<proteinExistence type="predicted"/>
<evidence type="ECO:0000313" key="11">
    <source>
        <dbReference type="Proteomes" id="UP000586305"/>
    </source>
</evidence>
<keyword evidence="2 8" id="KW-0812">Transmembrane</keyword>
<dbReference type="Proteomes" id="UP000586305">
    <property type="component" value="Unassembled WGS sequence"/>
</dbReference>
<reference evidence="10 11" key="1">
    <citation type="submission" date="2020-04" db="EMBL/GenBank/DDBJ databases">
        <title>Pseudoalteromonas caenipelagi sp. nov., isolated from a tidal flat.</title>
        <authorList>
            <person name="Park S."/>
            <person name="Yoon J.-H."/>
        </authorList>
    </citation>
    <scope>NUCLEOTIDE SEQUENCE [LARGE SCALE GENOMIC DNA]</scope>
    <source>
        <strain evidence="10 11">JBTF-M23</strain>
    </source>
</reference>